<dbReference type="RefSeq" id="XP_005827929.1">
    <property type="nucleotide sequence ID" value="XM_005827872.1"/>
</dbReference>
<evidence type="ECO:0000256" key="3">
    <source>
        <dbReference type="SAM" id="MobiDB-lite"/>
    </source>
</evidence>
<evidence type="ECO:0000256" key="1">
    <source>
        <dbReference type="ARBA" id="ARBA00004229"/>
    </source>
</evidence>
<keyword evidence="7" id="KW-1185">Reference proteome</keyword>
<dbReference type="SUPFAM" id="SSF52540">
    <property type="entry name" value="P-loop containing nucleoside triphosphate hydrolases"/>
    <property type="match status" value="1"/>
</dbReference>
<dbReference type="GO" id="GO:0009507">
    <property type="term" value="C:chloroplast"/>
    <property type="evidence" value="ECO:0007669"/>
    <property type="project" value="UniProtKB-SubCell"/>
</dbReference>
<evidence type="ECO:0000313" key="6">
    <source>
        <dbReference type="EnsemblProtists" id="EKX40949"/>
    </source>
</evidence>
<dbReference type="eggNOG" id="ENOG502S0Y0">
    <property type="taxonomic scope" value="Eukaryota"/>
</dbReference>
<dbReference type="PROSITE" id="PS00018">
    <property type="entry name" value="EF_HAND_1"/>
    <property type="match status" value="1"/>
</dbReference>
<dbReference type="Gene3D" id="3.40.50.300">
    <property type="entry name" value="P-loop containing nucleotide triphosphate hydrolases"/>
    <property type="match status" value="1"/>
</dbReference>
<dbReference type="OMA" id="MECEHAG"/>
<dbReference type="EnsemblProtists" id="EKX40949">
    <property type="protein sequence ID" value="EKX40949"/>
    <property type="gene ID" value="GUITHDRAFT_112954"/>
</dbReference>
<dbReference type="Gene3D" id="1.10.238.10">
    <property type="entry name" value="EF-hand"/>
    <property type="match status" value="1"/>
</dbReference>
<dbReference type="SUPFAM" id="SSF48371">
    <property type="entry name" value="ARM repeat"/>
    <property type="match status" value="1"/>
</dbReference>
<evidence type="ECO:0000313" key="5">
    <source>
        <dbReference type="EMBL" id="EKX40949.1"/>
    </source>
</evidence>
<dbReference type="EMBL" id="JH993027">
    <property type="protein sequence ID" value="EKX40949.1"/>
    <property type="molecule type" value="Genomic_DNA"/>
</dbReference>
<evidence type="ECO:0000256" key="2">
    <source>
        <dbReference type="ARBA" id="ARBA00022837"/>
    </source>
</evidence>
<dbReference type="Pfam" id="PF13499">
    <property type="entry name" value="EF-hand_7"/>
    <property type="match status" value="1"/>
</dbReference>
<dbReference type="SUPFAM" id="SSF47473">
    <property type="entry name" value="EF-hand"/>
    <property type="match status" value="1"/>
</dbReference>
<gene>
    <name evidence="5" type="ORF">GUITHDRAFT_112954</name>
</gene>
<dbReference type="InterPro" id="IPR018247">
    <property type="entry name" value="EF_Hand_1_Ca_BS"/>
</dbReference>
<dbReference type="Proteomes" id="UP000011087">
    <property type="component" value="Unassembled WGS sequence"/>
</dbReference>
<feature type="region of interest" description="Disordered" evidence="3">
    <location>
        <begin position="401"/>
        <end position="442"/>
    </location>
</feature>
<dbReference type="Gene3D" id="1.25.10.10">
    <property type="entry name" value="Leucine-rich Repeat Variant"/>
    <property type="match status" value="1"/>
</dbReference>
<dbReference type="PaxDb" id="55529-EKX40949"/>
<evidence type="ECO:0000313" key="7">
    <source>
        <dbReference type="Proteomes" id="UP000011087"/>
    </source>
</evidence>
<dbReference type="SUPFAM" id="SSF52200">
    <property type="entry name" value="Toll/Interleukin receptor TIR domain"/>
    <property type="match status" value="1"/>
</dbReference>
<feature type="domain" description="EF-hand" evidence="4">
    <location>
        <begin position="627"/>
        <end position="662"/>
    </location>
</feature>
<dbReference type="InterPro" id="IPR011989">
    <property type="entry name" value="ARM-like"/>
</dbReference>
<protein>
    <recommendedName>
        <fullName evidence="4">EF-hand domain-containing protein</fullName>
    </recommendedName>
</protein>
<dbReference type="STRING" id="905079.L1IYH1"/>
<organism evidence="5">
    <name type="scientific">Guillardia theta (strain CCMP2712)</name>
    <name type="common">Cryptophyte</name>
    <dbReference type="NCBI Taxonomy" id="905079"/>
    <lineage>
        <taxon>Eukaryota</taxon>
        <taxon>Cryptophyceae</taxon>
        <taxon>Pyrenomonadales</taxon>
        <taxon>Geminigeraceae</taxon>
        <taxon>Guillardia</taxon>
    </lineage>
</organism>
<dbReference type="OrthoDB" id="5962960at2759"/>
<dbReference type="InterPro" id="IPR035897">
    <property type="entry name" value="Toll_tir_struct_dom_sf"/>
</dbReference>
<feature type="region of interest" description="Disordered" evidence="3">
    <location>
        <begin position="1278"/>
        <end position="1304"/>
    </location>
</feature>
<dbReference type="Gene3D" id="3.40.50.10140">
    <property type="entry name" value="Toll/interleukin-1 receptor homology (TIR) domain"/>
    <property type="match status" value="1"/>
</dbReference>
<dbReference type="InterPro" id="IPR002048">
    <property type="entry name" value="EF_hand_dom"/>
</dbReference>
<comment type="subcellular location">
    <subcellularLocation>
        <location evidence="1">Plastid</location>
        <location evidence="1">Chloroplast</location>
    </subcellularLocation>
</comment>
<reference evidence="6" key="3">
    <citation type="submission" date="2015-06" db="UniProtKB">
        <authorList>
            <consortium name="EnsemblProtists"/>
        </authorList>
    </citation>
    <scope>IDENTIFICATION</scope>
</reference>
<dbReference type="HOGENOM" id="CLU_258663_0_0_1"/>
<dbReference type="SMART" id="SM00054">
    <property type="entry name" value="EFh"/>
    <property type="match status" value="2"/>
</dbReference>
<dbReference type="KEGG" id="gtt:GUITHDRAFT_112954"/>
<proteinExistence type="predicted"/>
<keyword evidence="2" id="KW-0106">Calcium</keyword>
<dbReference type="InterPro" id="IPR027417">
    <property type="entry name" value="P-loop_NTPase"/>
</dbReference>
<reference evidence="7" key="2">
    <citation type="submission" date="2012-11" db="EMBL/GenBank/DDBJ databases">
        <authorList>
            <person name="Kuo A."/>
            <person name="Curtis B.A."/>
            <person name="Tanifuji G."/>
            <person name="Burki F."/>
            <person name="Gruber A."/>
            <person name="Irimia M."/>
            <person name="Maruyama S."/>
            <person name="Arias M.C."/>
            <person name="Ball S.G."/>
            <person name="Gile G.H."/>
            <person name="Hirakawa Y."/>
            <person name="Hopkins J.F."/>
            <person name="Rensing S.A."/>
            <person name="Schmutz J."/>
            <person name="Symeonidi A."/>
            <person name="Elias M."/>
            <person name="Eveleigh R.J."/>
            <person name="Herman E.K."/>
            <person name="Klute M.J."/>
            <person name="Nakayama T."/>
            <person name="Obornik M."/>
            <person name="Reyes-Prieto A."/>
            <person name="Armbrust E.V."/>
            <person name="Aves S.J."/>
            <person name="Beiko R.G."/>
            <person name="Coutinho P."/>
            <person name="Dacks J.B."/>
            <person name="Durnford D.G."/>
            <person name="Fast N.M."/>
            <person name="Green B.R."/>
            <person name="Grisdale C."/>
            <person name="Hempe F."/>
            <person name="Henrissat B."/>
            <person name="Hoppner M.P."/>
            <person name="Ishida K.-I."/>
            <person name="Kim E."/>
            <person name="Koreny L."/>
            <person name="Kroth P.G."/>
            <person name="Liu Y."/>
            <person name="Malik S.-B."/>
            <person name="Maier U.G."/>
            <person name="McRose D."/>
            <person name="Mock T."/>
            <person name="Neilson J.A."/>
            <person name="Onodera N.T."/>
            <person name="Poole A.M."/>
            <person name="Pritham E.J."/>
            <person name="Richards T.A."/>
            <person name="Rocap G."/>
            <person name="Roy S.W."/>
            <person name="Sarai C."/>
            <person name="Schaack S."/>
            <person name="Shirato S."/>
            <person name="Slamovits C.H."/>
            <person name="Spencer D.F."/>
            <person name="Suzuki S."/>
            <person name="Worden A.Z."/>
            <person name="Zauner S."/>
            <person name="Barry K."/>
            <person name="Bell C."/>
            <person name="Bharti A.K."/>
            <person name="Crow J.A."/>
            <person name="Grimwood J."/>
            <person name="Kramer R."/>
            <person name="Lindquist E."/>
            <person name="Lucas S."/>
            <person name="Salamov A."/>
            <person name="McFadden G.I."/>
            <person name="Lane C.E."/>
            <person name="Keeling P.J."/>
            <person name="Gray M.W."/>
            <person name="Grigoriev I.V."/>
            <person name="Archibald J.M."/>
        </authorList>
    </citation>
    <scope>NUCLEOTIDE SEQUENCE</scope>
    <source>
        <strain evidence="7">CCMP2712</strain>
    </source>
</reference>
<dbReference type="PROSITE" id="PS50222">
    <property type="entry name" value="EF_HAND_2"/>
    <property type="match status" value="1"/>
</dbReference>
<dbReference type="InterPro" id="IPR016024">
    <property type="entry name" value="ARM-type_fold"/>
</dbReference>
<dbReference type="GeneID" id="17297627"/>
<dbReference type="InterPro" id="IPR011992">
    <property type="entry name" value="EF-hand-dom_pair"/>
</dbReference>
<dbReference type="GO" id="GO:0005509">
    <property type="term" value="F:calcium ion binding"/>
    <property type="evidence" value="ECO:0007669"/>
    <property type="project" value="InterPro"/>
</dbReference>
<evidence type="ECO:0000259" key="4">
    <source>
        <dbReference type="PROSITE" id="PS50222"/>
    </source>
</evidence>
<reference evidence="5 7" key="1">
    <citation type="journal article" date="2012" name="Nature">
        <title>Algal genomes reveal evolutionary mosaicism and the fate of nucleomorphs.</title>
        <authorList>
            <consortium name="DOE Joint Genome Institute"/>
            <person name="Curtis B.A."/>
            <person name="Tanifuji G."/>
            <person name="Burki F."/>
            <person name="Gruber A."/>
            <person name="Irimia M."/>
            <person name="Maruyama S."/>
            <person name="Arias M.C."/>
            <person name="Ball S.G."/>
            <person name="Gile G.H."/>
            <person name="Hirakawa Y."/>
            <person name="Hopkins J.F."/>
            <person name="Kuo A."/>
            <person name="Rensing S.A."/>
            <person name="Schmutz J."/>
            <person name="Symeonidi A."/>
            <person name="Elias M."/>
            <person name="Eveleigh R.J."/>
            <person name="Herman E.K."/>
            <person name="Klute M.J."/>
            <person name="Nakayama T."/>
            <person name="Obornik M."/>
            <person name="Reyes-Prieto A."/>
            <person name="Armbrust E.V."/>
            <person name="Aves S.J."/>
            <person name="Beiko R.G."/>
            <person name="Coutinho P."/>
            <person name="Dacks J.B."/>
            <person name="Durnford D.G."/>
            <person name="Fast N.M."/>
            <person name="Green B.R."/>
            <person name="Grisdale C.J."/>
            <person name="Hempel F."/>
            <person name="Henrissat B."/>
            <person name="Hoppner M.P."/>
            <person name="Ishida K."/>
            <person name="Kim E."/>
            <person name="Koreny L."/>
            <person name="Kroth P.G."/>
            <person name="Liu Y."/>
            <person name="Malik S.B."/>
            <person name="Maier U.G."/>
            <person name="McRose D."/>
            <person name="Mock T."/>
            <person name="Neilson J.A."/>
            <person name="Onodera N.T."/>
            <person name="Poole A.M."/>
            <person name="Pritham E.J."/>
            <person name="Richards T.A."/>
            <person name="Rocap G."/>
            <person name="Roy S.W."/>
            <person name="Sarai C."/>
            <person name="Schaack S."/>
            <person name="Shirato S."/>
            <person name="Slamovits C.H."/>
            <person name="Spencer D.F."/>
            <person name="Suzuki S."/>
            <person name="Worden A.Z."/>
            <person name="Zauner S."/>
            <person name="Barry K."/>
            <person name="Bell C."/>
            <person name="Bharti A.K."/>
            <person name="Crow J.A."/>
            <person name="Grimwood J."/>
            <person name="Kramer R."/>
            <person name="Lindquist E."/>
            <person name="Lucas S."/>
            <person name="Salamov A."/>
            <person name="McFadden G.I."/>
            <person name="Lane C.E."/>
            <person name="Keeling P.J."/>
            <person name="Gray M.W."/>
            <person name="Grigoriev I.V."/>
            <person name="Archibald J.M."/>
        </authorList>
    </citation>
    <scope>NUCLEOTIDE SEQUENCE</scope>
    <source>
        <strain evidence="5 7">CCMP2712</strain>
    </source>
</reference>
<dbReference type="CDD" id="cd00051">
    <property type="entry name" value="EFh"/>
    <property type="match status" value="1"/>
</dbReference>
<name>L1IYH1_GUITC</name>
<sequence length="1337" mass="149639">MQWCRFPPFDVWPPLRASAMQSSSSKLLEKHKQVVDDCQSSQEAQRVLRSLMHDYWAEANRPKRVQPLCKDGLVELCVYVLDTYLTSSLDDIRRYTCGALYNISRQLPSSRVVRQRMLSAGAYPMLPKLLVSDLWKVRFYGTLITAHCGLAGLTSQQRVVCSLESIGWLCECLEKTLGGEGFGGGLWSIEEVMAGAASLCSLPDNCEGFLAANGAKLTLEALRVVTERQGSEYTDELRAITMTMARISCDGRFKSSCSPSAVEILEQLMSSEIVAVKSNVMSVLANIGSEKASLEEAFKQACASSSAKWNRSQLSVVGKGRVGKTAFVRAVLQKPFEHTESTIGMEGMTCEVSSVLSGKMWWKEQSNAHSELEMLQARQAAAIAKGIQMVESDVLQGLESSLERGRVEGEEEGEEEETTGREKAGGPEGESTGGASDEPSVVSEPVMSKYNQDLVVECLQDEGMEESVVFELWDYGGQDVFYALFHLFITRYGMFAVLFNMEELMSGDTAVRAECLDFIEFWLSTIYLHTSQASSESCSPILIVGTHKDKVSNPLHHLFISRILDDKFRDHIAWPHVQVYQQNDSLFAPSIAEDTELLMKKLFHSMDLDQSSTLEPSEVEACFGADADPSLVQQFFSFIDLDRDGKISFTDFRAACTQALSFFPVDNTLGHVDPVIPHILSVIEKIALNSDYIQQRVPFAWIKCLDSIKQTGQDVLLLSQVEKIASECGLPLSRKLGLSREVCGMLEHFHHLGKLMHHNETSLRDFVIARPVDFLIRPATQVVCEHDLHRTAQQTEARRLTREWKSLTQQAVLSKKLLPILWKEYQDRSALLEHLCVKFGIFIPLKPEQSDEAMSFLVPTLLREETLSPVADGVLNCFLLFSSDPDFLQQEQRGVWRREDLAGRFVPNSLFGSVIGQAIAWSQSTGGAQQKLSKTEAMMAFGKHKFLLQELKEEKCFRLVIFVQNPKNILARLTSIVQNVLDKTMPRLRCYTALSFASGGGDRFFLDYQVVCDKVREQEGMWIGSDHVEWTELRKELGEWLPSNALLSSYDVFFSYRQGDFDSEVVQKVYDILSYDVVGEEGRRLEIFYDQVRLKAGRRFDLDFMKAMACTSLAVPLVSSHALARMFSLNEGSAEDHVLMEWCLILELQLSGQLRSCLPVIIGPVSSDLDRDPIGNFFADDPLARLPDIVPRRTVEEVKKFMSNNNLVPSAQLEERTVRSIVKELTKNLAVLTWTLADSHGQSVLPRSDTHARELFGLFEQVAKSVIKAYEAIPVQPQVGKTGGDRGLPALEVDEGSTPGDTRLKAKEPSVQELMEEINRLKANQVQQAQSGCCSLM</sequence>
<accession>L1IYH1</accession>